<evidence type="ECO:0000313" key="3">
    <source>
        <dbReference type="Proteomes" id="UP000075737"/>
    </source>
</evidence>
<accession>A0A162N1Y8</accession>
<dbReference type="AlphaFoldDB" id="A0A162N1Y8"/>
<protein>
    <recommendedName>
        <fullName evidence="1">YvlB/LiaX N-terminal domain-containing protein</fullName>
    </recommendedName>
</protein>
<dbReference type="RefSeq" id="WP_068747378.1">
    <property type="nucleotide sequence ID" value="NZ_LOHZ01000015.1"/>
</dbReference>
<dbReference type="Pfam" id="PF22746">
    <property type="entry name" value="SHOCT-like_DUF2089-C"/>
    <property type="match status" value="1"/>
</dbReference>
<comment type="caution">
    <text evidence="2">The sequence shown here is derived from an EMBL/GenBank/DDBJ whole genome shotgun (WGS) entry which is preliminary data.</text>
</comment>
<organism evidence="2 3">
    <name type="scientific">Thermovenabulum gondwanense</name>
    <dbReference type="NCBI Taxonomy" id="520767"/>
    <lineage>
        <taxon>Bacteria</taxon>
        <taxon>Bacillati</taxon>
        <taxon>Bacillota</taxon>
        <taxon>Clostridia</taxon>
        <taxon>Thermosediminibacterales</taxon>
        <taxon>Thermosediminibacteraceae</taxon>
        <taxon>Thermovenabulum</taxon>
    </lineage>
</organism>
<dbReference type="InterPro" id="IPR053959">
    <property type="entry name" value="YvlB/LiaX_N"/>
</dbReference>
<dbReference type="EMBL" id="LOHZ01000015">
    <property type="protein sequence ID" value="KYO68685.1"/>
    <property type="molecule type" value="Genomic_DNA"/>
</dbReference>
<sequence length="120" mass="13810">MNDEKIKILEMLESGKISAKEAADLLEALEERKTIDIKRGDKPAWLRIKVYDEITGKSKVNVNLPYTLINFALKFIPKEQFNNDKIDFDEIFNAIKQGAQGKLIDVVDDEKGEHIEIYIE</sequence>
<gene>
    <name evidence="2" type="ORF">ATZ99_01940</name>
</gene>
<reference evidence="2 3" key="1">
    <citation type="submission" date="2015-12" db="EMBL/GenBank/DDBJ databases">
        <title>Draft genome of Thermovenabulum gondwanense isolated from a red thermophilic microbial mat colonisisng an outflow channel of a bore well.</title>
        <authorList>
            <person name="Patel B.K."/>
        </authorList>
    </citation>
    <scope>NUCLEOTIDE SEQUENCE [LARGE SCALE GENOMIC DNA]</scope>
    <source>
        <strain evidence="2 3">R270</strain>
    </source>
</reference>
<name>A0A162N1Y8_9FIRM</name>
<proteinExistence type="predicted"/>
<dbReference type="STRING" id="520767.ATZ99_01940"/>
<dbReference type="OrthoDB" id="9808584at2"/>
<keyword evidence="3" id="KW-1185">Reference proteome</keyword>
<dbReference type="Proteomes" id="UP000075737">
    <property type="component" value="Unassembled WGS sequence"/>
</dbReference>
<evidence type="ECO:0000313" key="2">
    <source>
        <dbReference type="EMBL" id="KYO68685.1"/>
    </source>
</evidence>
<evidence type="ECO:0000259" key="1">
    <source>
        <dbReference type="Pfam" id="PF22746"/>
    </source>
</evidence>
<feature type="domain" description="YvlB/LiaX N-terminal" evidence="1">
    <location>
        <begin position="3"/>
        <end position="33"/>
    </location>
</feature>